<comment type="caution">
    <text evidence="2">The sequence shown here is derived from an EMBL/GenBank/DDBJ whole genome shotgun (WGS) entry which is preliminary data.</text>
</comment>
<feature type="region of interest" description="Disordered" evidence="1">
    <location>
        <begin position="1"/>
        <end position="56"/>
    </location>
</feature>
<evidence type="ECO:0000313" key="2">
    <source>
        <dbReference type="EMBL" id="KAF4333742.1"/>
    </source>
</evidence>
<feature type="compositionally biased region" description="Basic and acidic residues" evidence="1">
    <location>
        <begin position="166"/>
        <end position="194"/>
    </location>
</feature>
<evidence type="ECO:0000313" key="3">
    <source>
        <dbReference type="Proteomes" id="UP000730481"/>
    </source>
</evidence>
<dbReference type="Proteomes" id="UP000730481">
    <property type="component" value="Unassembled WGS sequence"/>
</dbReference>
<proteinExistence type="predicted"/>
<dbReference type="AlphaFoldDB" id="A0A9P5A969"/>
<feature type="region of interest" description="Disordered" evidence="1">
    <location>
        <begin position="76"/>
        <end position="114"/>
    </location>
</feature>
<feature type="compositionally biased region" description="Basic and acidic residues" evidence="1">
    <location>
        <begin position="10"/>
        <end position="23"/>
    </location>
</feature>
<feature type="region of interest" description="Disordered" evidence="1">
    <location>
        <begin position="155"/>
        <end position="199"/>
    </location>
</feature>
<reference evidence="2" key="1">
    <citation type="journal article" date="2017" name="Mycologia">
        <title>Fusarium algeriense, sp. nov., a novel toxigenic crown rot pathogen of durum wheat from Algeria is nested in the Fusarium burgessii species complex.</title>
        <authorList>
            <person name="Laraba I."/>
            <person name="Keddad A."/>
            <person name="Boureghda H."/>
            <person name="Abdallah N."/>
            <person name="Vaughan M.M."/>
            <person name="Proctor R.H."/>
            <person name="Busman M."/>
            <person name="O'Donnell K."/>
        </authorList>
    </citation>
    <scope>NUCLEOTIDE SEQUENCE</scope>
    <source>
        <strain evidence="2">NRRL 25174</strain>
    </source>
</reference>
<organism evidence="2 3">
    <name type="scientific">Fusarium beomiforme</name>
    <dbReference type="NCBI Taxonomy" id="44412"/>
    <lineage>
        <taxon>Eukaryota</taxon>
        <taxon>Fungi</taxon>
        <taxon>Dikarya</taxon>
        <taxon>Ascomycota</taxon>
        <taxon>Pezizomycotina</taxon>
        <taxon>Sordariomycetes</taxon>
        <taxon>Hypocreomycetidae</taxon>
        <taxon>Hypocreales</taxon>
        <taxon>Nectriaceae</taxon>
        <taxon>Fusarium</taxon>
        <taxon>Fusarium burgessii species complex</taxon>
    </lineage>
</organism>
<dbReference type="OrthoDB" id="4777753at2759"/>
<protein>
    <submittedName>
        <fullName evidence="2">Uncharacterized protein</fullName>
    </submittedName>
</protein>
<reference evidence="2" key="2">
    <citation type="submission" date="2020-02" db="EMBL/GenBank/DDBJ databases">
        <title>Identification and distribution of gene clusters putatively required for synthesis of sphingolipid metabolism inhibitors in phylogenetically diverse species of the filamentous fungus Fusarium.</title>
        <authorList>
            <person name="Kim H.-S."/>
            <person name="Busman M."/>
            <person name="Brown D.W."/>
            <person name="Divon H."/>
            <person name="Uhlig S."/>
            <person name="Proctor R.H."/>
        </authorList>
    </citation>
    <scope>NUCLEOTIDE SEQUENCE</scope>
    <source>
        <strain evidence="2">NRRL 25174</strain>
    </source>
</reference>
<accession>A0A9P5A969</accession>
<keyword evidence="3" id="KW-1185">Reference proteome</keyword>
<name>A0A9P5A969_9HYPO</name>
<evidence type="ECO:0000256" key="1">
    <source>
        <dbReference type="SAM" id="MobiDB-lite"/>
    </source>
</evidence>
<gene>
    <name evidence="2" type="ORF">FBEOM_12429</name>
</gene>
<sequence>MADNNDNNNGDERSKRTLPESRSKGKQPVRAAPANGQQQRGASGPDGSQHAQLPRSASVVQILDGIEPISFTRSSIGLGRFQGGQTKATSGSSSNILGESGTPMGSRAYRSSTSNQPSWLNVIEEYEQANQPYEVIVFSVDNSILMSNKAKRQRIEQGPLALPPIDPRETSGEPSSRAEKGSKDGESGKNDHSSQRTCAGCGSRTHLLSRCLHAGPDGLMHGCSICNTLEHNLTECSEYRSKNVNQKVDIVVQDRGNMPAFVDVKVWIDLVREAHRNPQKLPWSPEYTICQTSVCISQLQRVLDLSILSELPVDPATRSWSRLEIDGSHEGDSGRISIRSANRMEAVVCASLVAIREQADQALRQMTLEQPASEDEDHQ</sequence>
<dbReference type="EMBL" id="PVQB02000785">
    <property type="protein sequence ID" value="KAF4333742.1"/>
    <property type="molecule type" value="Genomic_DNA"/>
</dbReference>
<feature type="compositionally biased region" description="Polar residues" evidence="1">
    <location>
        <begin position="83"/>
        <end position="97"/>
    </location>
</feature>